<organism evidence="2">
    <name type="scientific">Ensete ventricosum</name>
    <name type="common">Abyssinian banana</name>
    <name type="synonym">Musa ensete</name>
    <dbReference type="NCBI Taxonomy" id="4639"/>
    <lineage>
        <taxon>Eukaryota</taxon>
        <taxon>Viridiplantae</taxon>
        <taxon>Streptophyta</taxon>
        <taxon>Embryophyta</taxon>
        <taxon>Tracheophyta</taxon>
        <taxon>Spermatophyta</taxon>
        <taxon>Magnoliopsida</taxon>
        <taxon>Liliopsida</taxon>
        <taxon>Zingiberales</taxon>
        <taxon>Musaceae</taxon>
        <taxon>Ensete</taxon>
    </lineage>
</organism>
<name>A0A445MLL4_ENSVE</name>
<gene>
    <name evidence="2" type="ORF">BHM03_00049871</name>
</gene>
<feature type="compositionally biased region" description="Polar residues" evidence="1">
    <location>
        <begin position="15"/>
        <end position="25"/>
    </location>
</feature>
<feature type="compositionally biased region" description="Pro residues" evidence="1">
    <location>
        <begin position="38"/>
        <end position="50"/>
    </location>
</feature>
<proteinExistence type="predicted"/>
<evidence type="ECO:0000313" key="2">
    <source>
        <dbReference type="EMBL" id="RZR75126.1"/>
    </source>
</evidence>
<dbReference type="Proteomes" id="UP000290560">
    <property type="component" value="Unassembled WGS sequence"/>
</dbReference>
<dbReference type="EMBL" id="KV876565">
    <property type="protein sequence ID" value="RZR75126.1"/>
    <property type="molecule type" value="Genomic_DNA"/>
</dbReference>
<protein>
    <submittedName>
        <fullName evidence="2">Uncharacterized protein</fullName>
    </submittedName>
</protein>
<accession>A0A445MLL4</accession>
<evidence type="ECO:0000256" key="1">
    <source>
        <dbReference type="SAM" id="MobiDB-lite"/>
    </source>
</evidence>
<sequence>MMSSRASDPTFGGCASTNPMLSTQWPPGPSSSSWVSSFPPPPTLSSPALPPTTSTMW</sequence>
<feature type="region of interest" description="Disordered" evidence="1">
    <location>
        <begin position="1"/>
        <end position="57"/>
    </location>
</feature>
<reference evidence="2" key="1">
    <citation type="journal article" date="2018" name="Data Brief">
        <title>Genome sequence data from 17 accessions of Ensete ventricosum, a staple food crop for millions in Ethiopia.</title>
        <authorList>
            <person name="Yemataw Z."/>
            <person name="Muzemil S."/>
            <person name="Ambachew D."/>
            <person name="Tripathi L."/>
            <person name="Tesfaye K."/>
            <person name="Chala A."/>
            <person name="Farbos A."/>
            <person name="O'Neill P."/>
            <person name="Moore K."/>
            <person name="Grant M."/>
            <person name="Studholme D.J."/>
        </authorList>
    </citation>
    <scope>NUCLEOTIDE SEQUENCE [LARGE SCALE GENOMIC DNA]</scope>
    <source>
        <tissue evidence="2">Leaf</tissue>
    </source>
</reference>
<dbReference type="AlphaFoldDB" id="A0A445MLL4"/>